<dbReference type="InterPro" id="IPR036890">
    <property type="entry name" value="HATPase_C_sf"/>
</dbReference>
<gene>
    <name evidence="1" type="ORF">COV49_01830</name>
</gene>
<proteinExistence type="predicted"/>
<organism evidence="1 2">
    <name type="scientific">Candidatus Falkowbacteria bacterium CG11_big_fil_rev_8_21_14_0_20_39_10</name>
    <dbReference type="NCBI Taxonomy" id="1974570"/>
    <lineage>
        <taxon>Bacteria</taxon>
        <taxon>Candidatus Falkowiibacteriota</taxon>
    </lineage>
</organism>
<sequence>MLKLANLFTGIPGKLTNILIPGKLVHMKLYLPNSAFIGNIDPFLKSIDFSDNNKLEIAANEKWIAVHPVVLSMVAALGLPVKPENIKCEKLTAKSAHYLQRMGLFNFLGTKSGLKTEEHEPAGRFVPLTKINNSDELSNFIKDIIPLLHLQPFQVDPIRYVVSELVRNVIEHSASPTGAIVSAQYYKKSNRIAIGIVDTGVGIKKTINQSYAAATHLEAIRLALIPGITGTTKREGGTEYNAGAGLFFIKSIAKVNHDFFMIYSGNAMYKLLKTGPNKLRVDPYDDKHSKSENLPCWGGTVVGVDISLDETKEFSTLLDLIREIYSKAVKERRKAKYRKPKFI</sequence>
<name>A0A2M6K9J3_9BACT</name>
<dbReference type="Gene3D" id="3.30.565.10">
    <property type="entry name" value="Histidine kinase-like ATPase, C-terminal domain"/>
    <property type="match status" value="1"/>
</dbReference>
<reference evidence="1 2" key="1">
    <citation type="submission" date="2017-09" db="EMBL/GenBank/DDBJ databases">
        <title>Depth-based differentiation of microbial function through sediment-hosted aquifers and enrichment of novel symbionts in the deep terrestrial subsurface.</title>
        <authorList>
            <person name="Probst A.J."/>
            <person name="Ladd B."/>
            <person name="Jarett J.K."/>
            <person name="Geller-Mcgrath D.E."/>
            <person name="Sieber C.M."/>
            <person name="Emerson J.B."/>
            <person name="Anantharaman K."/>
            <person name="Thomas B.C."/>
            <person name="Malmstrom R."/>
            <person name="Stieglmeier M."/>
            <person name="Klingl A."/>
            <person name="Woyke T."/>
            <person name="Ryan C.M."/>
            <person name="Banfield J.F."/>
        </authorList>
    </citation>
    <scope>NUCLEOTIDE SEQUENCE [LARGE SCALE GENOMIC DNA]</scope>
    <source>
        <strain evidence="1">CG11_big_fil_rev_8_21_14_0_20_39_10</strain>
    </source>
</reference>
<accession>A0A2M6K9J3</accession>
<dbReference type="AlphaFoldDB" id="A0A2M6K9J3"/>
<dbReference type="Proteomes" id="UP000230869">
    <property type="component" value="Unassembled WGS sequence"/>
</dbReference>
<evidence type="ECO:0000313" key="2">
    <source>
        <dbReference type="Proteomes" id="UP000230869"/>
    </source>
</evidence>
<protein>
    <recommendedName>
        <fullName evidence="3">Histidine kinase/HSP90-like ATPase domain-containing protein</fullName>
    </recommendedName>
</protein>
<dbReference type="EMBL" id="PCWW01000031">
    <property type="protein sequence ID" value="PIR13538.1"/>
    <property type="molecule type" value="Genomic_DNA"/>
</dbReference>
<comment type="caution">
    <text evidence="1">The sequence shown here is derived from an EMBL/GenBank/DDBJ whole genome shotgun (WGS) entry which is preliminary data.</text>
</comment>
<dbReference type="SUPFAM" id="SSF55874">
    <property type="entry name" value="ATPase domain of HSP90 chaperone/DNA topoisomerase II/histidine kinase"/>
    <property type="match status" value="1"/>
</dbReference>
<evidence type="ECO:0000313" key="1">
    <source>
        <dbReference type="EMBL" id="PIR13538.1"/>
    </source>
</evidence>
<evidence type="ECO:0008006" key="3">
    <source>
        <dbReference type="Google" id="ProtNLM"/>
    </source>
</evidence>